<evidence type="ECO:0000256" key="6">
    <source>
        <dbReference type="ARBA" id="ARBA00023163"/>
    </source>
</evidence>
<dbReference type="STRING" id="765911.Thivi_0390"/>
<dbReference type="SUPFAM" id="SSF101498">
    <property type="entry name" value="Anti-sigma factor FlgM"/>
    <property type="match status" value="1"/>
</dbReference>
<keyword evidence="3" id="KW-0678">Repressor</keyword>
<comment type="function">
    <text evidence="7">Responsible for the coupling of flagellin expression to flagellar assembly by preventing expression of the flagellin genes when a component of the middle class of proteins is defective. It negatively regulates flagellar genes by inhibiting the activity of FliA by directly binding to FliA.</text>
</comment>
<accession>I3Y641</accession>
<dbReference type="KEGG" id="tvi:Thivi_0390"/>
<dbReference type="AlphaFoldDB" id="I3Y641"/>
<dbReference type="GO" id="GO:0044781">
    <property type="term" value="P:bacterial-type flagellum organization"/>
    <property type="evidence" value="ECO:0007669"/>
    <property type="project" value="UniProtKB-KW"/>
</dbReference>
<dbReference type="NCBIfam" id="TIGR03824">
    <property type="entry name" value="FlgM_jcvi"/>
    <property type="match status" value="1"/>
</dbReference>
<comment type="similarity">
    <text evidence="1">Belongs to the FlgM family.</text>
</comment>
<evidence type="ECO:0000256" key="4">
    <source>
        <dbReference type="ARBA" id="ARBA00022795"/>
    </source>
</evidence>
<evidence type="ECO:0000256" key="7">
    <source>
        <dbReference type="ARBA" id="ARBA00024739"/>
    </source>
</evidence>
<feature type="compositionally biased region" description="Polar residues" evidence="9">
    <location>
        <begin position="7"/>
        <end position="16"/>
    </location>
</feature>
<dbReference type="InterPro" id="IPR035890">
    <property type="entry name" value="Anti-sigma-28_factor_FlgM_sf"/>
</dbReference>
<feature type="domain" description="Anti-sigma-28 factor FlgM C-terminal" evidence="10">
    <location>
        <begin position="44"/>
        <end position="94"/>
    </location>
</feature>
<organism evidence="11 12">
    <name type="scientific">Thiocystis violascens (strain ATCC 17096 / DSM 198 / 6111)</name>
    <name type="common">Chromatium violascens</name>
    <dbReference type="NCBI Taxonomy" id="765911"/>
    <lineage>
        <taxon>Bacteria</taxon>
        <taxon>Pseudomonadati</taxon>
        <taxon>Pseudomonadota</taxon>
        <taxon>Gammaproteobacteria</taxon>
        <taxon>Chromatiales</taxon>
        <taxon>Chromatiaceae</taxon>
        <taxon>Thiocystis</taxon>
    </lineage>
</organism>
<proteinExistence type="inferred from homology"/>
<protein>
    <recommendedName>
        <fullName evidence="2">Negative regulator of flagellin synthesis</fullName>
    </recommendedName>
    <alternativeName>
        <fullName evidence="8">Anti-sigma-28 factor</fullName>
    </alternativeName>
</protein>
<dbReference type="HOGENOM" id="CLU_149304_0_1_6"/>
<evidence type="ECO:0000256" key="2">
    <source>
        <dbReference type="ARBA" id="ARBA00017823"/>
    </source>
</evidence>
<dbReference type="InterPro" id="IPR031316">
    <property type="entry name" value="FlgM_C"/>
</dbReference>
<gene>
    <name evidence="11" type="ordered locus">Thivi_0390</name>
</gene>
<reference evidence="11 12" key="1">
    <citation type="submission" date="2012-06" db="EMBL/GenBank/DDBJ databases">
        <title>Complete sequence of Thiocystis violascens DSM 198.</title>
        <authorList>
            <consortium name="US DOE Joint Genome Institute"/>
            <person name="Lucas S."/>
            <person name="Han J."/>
            <person name="Lapidus A."/>
            <person name="Cheng J.-F."/>
            <person name="Goodwin L."/>
            <person name="Pitluck S."/>
            <person name="Peters L."/>
            <person name="Ovchinnikova G."/>
            <person name="Teshima H."/>
            <person name="Detter J.C."/>
            <person name="Han C."/>
            <person name="Tapia R."/>
            <person name="Land M."/>
            <person name="Hauser L."/>
            <person name="Kyrpides N."/>
            <person name="Ivanova N."/>
            <person name="Pagani I."/>
            <person name="Vogl K."/>
            <person name="Liu Z."/>
            <person name="Frigaard N.-U."/>
            <person name="Bryant D."/>
            <person name="Woyke T."/>
        </authorList>
    </citation>
    <scope>NUCLEOTIDE SEQUENCE [LARGE SCALE GENOMIC DNA]</scope>
    <source>
        <strain evidence="12">ATCC 17096 / DSM 198 / 6111</strain>
    </source>
</reference>
<keyword evidence="12" id="KW-1185">Reference proteome</keyword>
<name>I3Y641_THIV6</name>
<evidence type="ECO:0000313" key="12">
    <source>
        <dbReference type="Proteomes" id="UP000006062"/>
    </source>
</evidence>
<dbReference type="Pfam" id="PF04316">
    <property type="entry name" value="FlgM"/>
    <property type="match status" value="1"/>
</dbReference>
<dbReference type="eggNOG" id="COG2747">
    <property type="taxonomic scope" value="Bacteria"/>
</dbReference>
<keyword evidence="4" id="KW-1005">Bacterial flagellum biogenesis</keyword>
<keyword evidence="6" id="KW-0804">Transcription</keyword>
<evidence type="ECO:0000259" key="10">
    <source>
        <dbReference type="Pfam" id="PF04316"/>
    </source>
</evidence>
<feature type="region of interest" description="Disordered" evidence="9">
    <location>
        <begin position="1"/>
        <end position="45"/>
    </location>
</feature>
<sequence length="101" mass="10761">MDIKNLTGGNLRTEGSPSGVKPRVTSTADRPSTPNTPGAIGEPVTLTQTARIMSAARDQANNVPINEAKVAELTVAIAEGRYSIDNQRLADRMLAFERLLA</sequence>
<evidence type="ECO:0000256" key="9">
    <source>
        <dbReference type="SAM" id="MobiDB-lite"/>
    </source>
</evidence>
<dbReference type="EMBL" id="CP003154">
    <property type="protein sequence ID" value="AFL72459.1"/>
    <property type="molecule type" value="Genomic_DNA"/>
</dbReference>
<evidence type="ECO:0000313" key="11">
    <source>
        <dbReference type="EMBL" id="AFL72459.1"/>
    </source>
</evidence>
<dbReference type="InterPro" id="IPR007412">
    <property type="entry name" value="FlgM"/>
</dbReference>
<dbReference type="Proteomes" id="UP000006062">
    <property type="component" value="Chromosome"/>
</dbReference>
<keyword evidence="5" id="KW-0805">Transcription regulation</keyword>
<dbReference type="GO" id="GO:0045892">
    <property type="term" value="P:negative regulation of DNA-templated transcription"/>
    <property type="evidence" value="ECO:0007669"/>
    <property type="project" value="InterPro"/>
</dbReference>
<evidence type="ECO:0000256" key="3">
    <source>
        <dbReference type="ARBA" id="ARBA00022491"/>
    </source>
</evidence>
<feature type="compositionally biased region" description="Polar residues" evidence="9">
    <location>
        <begin position="24"/>
        <end position="36"/>
    </location>
</feature>
<evidence type="ECO:0000256" key="8">
    <source>
        <dbReference type="ARBA" id="ARBA00030117"/>
    </source>
</evidence>
<evidence type="ECO:0000256" key="5">
    <source>
        <dbReference type="ARBA" id="ARBA00023015"/>
    </source>
</evidence>
<evidence type="ECO:0000256" key="1">
    <source>
        <dbReference type="ARBA" id="ARBA00005322"/>
    </source>
</evidence>